<dbReference type="Proteomes" id="UP001590951">
    <property type="component" value="Unassembled WGS sequence"/>
</dbReference>
<dbReference type="EMBL" id="JBHFEH010000018">
    <property type="protein sequence ID" value="KAL2053925.1"/>
    <property type="molecule type" value="Genomic_DNA"/>
</dbReference>
<comment type="caution">
    <text evidence="2">The sequence shown here is derived from an EMBL/GenBank/DDBJ whole genome shotgun (WGS) entry which is preliminary data.</text>
</comment>
<evidence type="ECO:0000256" key="1">
    <source>
        <dbReference type="SAM" id="MobiDB-lite"/>
    </source>
</evidence>
<reference evidence="2 3" key="1">
    <citation type="submission" date="2024-09" db="EMBL/GenBank/DDBJ databases">
        <title>Rethinking Asexuality: The Enigmatic Case of Functional Sexual Genes in Lepraria (Stereocaulaceae).</title>
        <authorList>
            <person name="Doellman M."/>
            <person name="Sun Y."/>
            <person name="Barcenas-Pena A."/>
            <person name="Lumbsch H.T."/>
            <person name="Grewe F."/>
        </authorList>
    </citation>
    <scope>NUCLEOTIDE SEQUENCE [LARGE SCALE GENOMIC DNA]</scope>
    <source>
        <strain evidence="2 3">Grewe 0041</strain>
    </source>
</reference>
<organism evidence="2 3">
    <name type="scientific">Lepraria finkii</name>
    <dbReference type="NCBI Taxonomy" id="1340010"/>
    <lineage>
        <taxon>Eukaryota</taxon>
        <taxon>Fungi</taxon>
        <taxon>Dikarya</taxon>
        <taxon>Ascomycota</taxon>
        <taxon>Pezizomycotina</taxon>
        <taxon>Lecanoromycetes</taxon>
        <taxon>OSLEUM clade</taxon>
        <taxon>Lecanoromycetidae</taxon>
        <taxon>Lecanorales</taxon>
        <taxon>Lecanorineae</taxon>
        <taxon>Stereocaulaceae</taxon>
        <taxon>Lepraria</taxon>
    </lineage>
</organism>
<evidence type="ECO:0000313" key="2">
    <source>
        <dbReference type="EMBL" id="KAL2053925.1"/>
    </source>
</evidence>
<keyword evidence="3" id="KW-1185">Reference proteome</keyword>
<feature type="region of interest" description="Disordered" evidence="1">
    <location>
        <begin position="1"/>
        <end position="26"/>
    </location>
</feature>
<gene>
    <name evidence="2" type="ORF">ABVK25_005854</name>
</gene>
<feature type="region of interest" description="Disordered" evidence="1">
    <location>
        <begin position="180"/>
        <end position="211"/>
    </location>
</feature>
<proteinExistence type="predicted"/>
<evidence type="ECO:0000313" key="3">
    <source>
        <dbReference type="Proteomes" id="UP001590951"/>
    </source>
</evidence>
<dbReference type="Gene3D" id="1.25.40.10">
    <property type="entry name" value="Tetratricopeptide repeat domain"/>
    <property type="match status" value="1"/>
</dbReference>
<protein>
    <submittedName>
        <fullName evidence="2">Uncharacterized protein</fullName>
    </submittedName>
</protein>
<sequence length="500" mass="55515">MPKQKQFLQAKKKKPEKGNKKQGPETANEFLAAGVDFEEAGEKWRAGDAAKSLRFFVRATETYDAGLQRFPQSVDLAYNKARLQYEVASQPRLLQHLPTPLIDLLQIALDSHRLALKIDPDNPDLLFNTAQVLTSLAETLSEGRASVETHRDDALRLFQEALELFQRCLNVQEFKYSQAQENSPQEAASLSDANPANEATISGNTSNASEEEVWASVEEPITKETLLDTAIAQLDTLAAICTLGSSHVHGGLAWVKEYYRTELNDRINSYLSGTSHQHEVALARAKFAAAISEAAFRGGTLDLSTYERELNTAFTHQDLDLGNDPQALCDRADAYLSFNASVQNVLQQAQSTKLTQIGSTCWKNITKALDSLTAASKLPEAENLPQIHLRRGDCELLRLHLGETPLEYDLAIKSAPTLLKNAEVYFRGAAALAKRNDDAEEEQKEAEVKELINKSFPENSEKMTSLIKLRRDLLGVDVEEMRDEGLLGEQSVQKLGRLFT</sequence>
<dbReference type="InterPro" id="IPR011990">
    <property type="entry name" value="TPR-like_helical_dom_sf"/>
</dbReference>
<name>A0ABR4B8I1_9LECA</name>
<accession>A0ABR4B8I1</accession>
<dbReference type="SUPFAM" id="SSF48452">
    <property type="entry name" value="TPR-like"/>
    <property type="match status" value="1"/>
</dbReference>
<feature type="compositionally biased region" description="Polar residues" evidence="1">
    <location>
        <begin position="180"/>
        <end position="207"/>
    </location>
</feature>